<evidence type="ECO:0000256" key="1">
    <source>
        <dbReference type="ARBA" id="ARBA00003618"/>
    </source>
</evidence>
<dbReference type="GO" id="GO:0043590">
    <property type="term" value="C:bacterial nucleoid"/>
    <property type="evidence" value="ECO:0007669"/>
    <property type="project" value="TreeGrafter"/>
</dbReference>
<evidence type="ECO:0000256" key="3">
    <source>
        <dbReference type="ARBA" id="ARBA00021315"/>
    </source>
</evidence>
<dbReference type="SUPFAM" id="SSF52540">
    <property type="entry name" value="P-loop containing nucleoside triphosphate hydrolases"/>
    <property type="match status" value="2"/>
</dbReference>
<dbReference type="Pfam" id="PF02463">
    <property type="entry name" value="SMC_N"/>
    <property type="match status" value="1"/>
</dbReference>
<keyword evidence="12" id="KW-1185">Reference proteome</keyword>
<gene>
    <name evidence="11" type="ORF">NF27_BK00580</name>
</gene>
<dbReference type="InterPro" id="IPR004604">
    <property type="entry name" value="DNA_recomb/repair_RecN"/>
</dbReference>
<organism evidence="11 12">
    <name type="scientific">Candidatus Jidaibacter acanthamoebae</name>
    <dbReference type="NCBI Taxonomy" id="86105"/>
    <lineage>
        <taxon>Bacteria</taxon>
        <taxon>Pseudomonadati</taxon>
        <taxon>Pseudomonadota</taxon>
        <taxon>Alphaproteobacteria</taxon>
        <taxon>Rickettsiales</taxon>
        <taxon>Candidatus Midichloriaceae</taxon>
        <taxon>Candidatus Jidaibacter</taxon>
    </lineage>
</organism>
<evidence type="ECO:0000256" key="8">
    <source>
        <dbReference type="ARBA" id="ARBA00033408"/>
    </source>
</evidence>
<evidence type="ECO:0000256" key="4">
    <source>
        <dbReference type="ARBA" id="ARBA00022741"/>
    </source>
</evidence>
<dbReference type="STRING" id="86105.NF27_BK00580"/>
<accession>A0A0C1MVC2</accession>
<dbReference type="GO" id="GO:0006310">
    <property type="term" value="P:DNA recombination"/>
    <property type="evidence" value="ECO:0007669"/>
    <property type="project" value="InterPro"/>
</dbReference>
<evidence type="ECO:0000256" key="2">
    <source>
        <dbReference type="ARBA" id="ARBA00009441"/>
    </source>
</evidence>
<keyword evidence="5 9" id="KW-0227">DNA damage</keyword>
<dbReference type="Proteomes" id="UP000031258">
    <property type="component" value="Unassembled WGS sequence"/>
</dbReference>
<dbReference type="InterPro" id="IPR003395">
    <property type="entry name" value="RecF/RecN/SMC_N"/>
</dbReference>
<dbReference type="AlphaFoldDB" id="A0A0C1MVC2"/>
<keyword evidence="7 9" id="KW-0234">DNA repair</keyword>
<evidence type="ECO:0000256" key="5">
    <source>
        <dbReference type="ARBA" id="ARBA00022763"/>
    </source>
</evidence>
<comment type="caution">
    <text evidence="11">The sequence shown here is derived from an EMBL/GenBank/DDBJ whole genome shotgun (WGS) entry which is preliminary data.</text>
</comment>
<dbReference type="EMBL" id="JSWE01000036">
    <property type="protein sequence ID" value="KIE06137.1"/>
    <property type="molecule type" value="Genomic_DNA"/>
</dbReference>
<dbReference type="GO" id="GO:0009432">
    <property type="term" value="P:SOS response"/>
    <property type="evidence" value="ECO:0007669"/>
    <property type="project" value="TreeGrafter"/>
</dbReference>
<dbReference type="CDD" id="cd03241">
    <property type="entry name" value="ABC_RecN"/>
    <property type="match status" value="2"/>
</dbReference>
<reference evidence="11 12" key="1">
    <citation type="submission" date="2014-11" db="EMBL/GenBank/DDBJ databases">
        <title>A Rickettsiales Symbiont of Amoebae With Ancient Features.</title>
        <authorList>
            <person name="Schulz F."/>
            <person name="Martijn J."/>
            <person name="Wascher F."/>
            <person name="Kostanjsek R."/>
            <person name="Ettema T.J."/>
            <person name="Horn M."/>
        </authorList>
    </citation>
    <scope>NUCLEOTIDE SEQUENCE [LARGE SCALE GENOMIC DNA]</scope>
    <source>
        <strain evidence="11 12">UWC36</strain>
    </source>
</reference>
<dbReference type="GO" id="GO:0006281">
    <property type="term" value="P:DNA repair"/>
    <property type="evidence" value="ECO:0007669"/>
    <property type="project" value="UniProtKB-KW"/>
</dbReference>
<evidence type="ECO:0000259" key="10">
    <source>
        <dbReference type="Pfam" id="PF02463"/>
    </source>
</evidence>
<evidence type="ECO:0000256" key="6">
    <source>
        <dbReference type="ARBA" id="ARBA00022840"/>
    </source>
</evidence>
<comment type="similarity">
    <text evidence="2 9">Belongs to the RecN family.</text>
</comment>
<evidence type="ECO:0000256" key="9">
    <source>
        <dbReference type="PIRNR" id="PIRNR003128"/>
    </source>
</evidence>
<keyword evidence="6" id="KW-0067">ATP-binding</keyword>
<feature type="domain" description="RecF/RecN/SMC N-terminal" evidence="10">
    <location>
        <begin position="2"/>
        <end position="503"/>
    </location>
</feature>
<dbReference type="Gene3D" id="3.40.50.300">
    <property type="entry name" value="P-loop containing nucleotide triphosphate hydrolases"/>
    <property type="match status" value="2"/>
</dbReference>
<comment type="function">
    <text evidence="1 9">May be involved in recombinational repair of damaged DNA.</text>
</comment>
<dbReference type="NCBIfam" id="TIGR00634">
    <property type="entry name" value="recN"/>
    <property type="match status" value="1"/>
</dbReference>
<keyword evidence="4" id="KW-0547">Nucleotide-binding</keyword>
<sequence>MLVSLSIKNFILIDSLNLDFNQGLCVLSGETGAGKSIILDALGLALGRRANAKLIKSEGSNAVISAAFNIEQFPHIKEYLVSQGFELAETLILRRVLEQSGKTKCYVNDILSSVAALEAIGELLVEISSQHDQKGLFNTSHHRLILDEFSGNYRELEAVGSAYKLWKENEHKLNEIIGNKSKAEDERNYLTHIIQEISELNPKVGEEEYLSNLRNSLREKAKIQDISSLVLNEANSGSGIVAKLNNLIKALTKVPNLFKEAEKSFEIGLIEINEGIAQVEKVYDTIASEKFNLNSVEERLFNLKNIARKYGVDPNSLEEFLILTKEKLDRVSNYNKFYQEFKADTEKSKLAYLKIAEQVSIIRKQNAIILEKAVKVELEQLKMGYADFMIESVTANENEWAAHGIDKVRFLARTNPGSEFGYINKIASGGELSRLFLSLRVALSKVKSSPSIIFDEIDVGVGGAVADSIGKKLKFLSGEHQVLVITHQPQVAAYSDNHYLVSKNIINNKANVDVKELTYEEKLHEIARMLSGEDVTRESVLAAETLIKKAK</sequence>
<evidence type="ECO:0000313" key="12">
    <source>
        <dbReference type="Proteomes" id="UP000031258"/>
    </source>
</evidence>
<dbReference type="GO" id="GO:0005524">
    <property type="term" value="F:ATP binding"/>
    <property type="evidence" value="ECO:0007669"/>
    <property type="project" value="UniProtKB-KW"/>
</dbReference>
<dbReference type="RefSeq" id="WP_039454719.1">
    <property type="nucleotide sequence ID" value="NZ_JSWE01000036.1"/>
</dbReference>
<dbReference type="PANTHER" id="PTHR11059">
    <property type="entry name" value="DNA REPAIR PROTEIN RECN"/>
    <property type="match status" value="1"/>
</dbReference>
<evidence type="ECO:0000256" key="7">
    <source>
        <dbReference type="ARBA" id="ARBA00023204"/>
    </source>
</evidence>
<dbReference type="PIRSF" id="PIRSF003128">
    <property type="entry name" value="RecN"/>
    <property type="match status" value="1"/>
</dbReference>
<dbReference type="PANTHER" id="PTHR11059:SF0">
    <property type="entry name" value="DNA REPAIR PROTEIN RECN"/>
    <property type="match status" value="1"/>
</dbReference>
<proteinExistence type="inferred from homology"/>
<evidence type="ECO:0000313" key="11">
    <source>
        <dbReference type="EMBL" id="KIE06137.1"/>
    </source>
</evidence>
<dbReference type="OrthoDB" id="9806954at2"/>
<name>A0A0C1MVC2_9RICK</name>
<dbReference type="InterPro" id="IPR027417">
    <property type="entry name" value="P-loop_NTPase"/>
</dbReference>
<protein>
    <recommendedName>
        <fullName evidence="3 9">DNA repair protein RecN</fullName>
    </recommendedName>
    <alternativeName>
        <fullName evidence="8 9">Recombination protein N</fullName>
    </alternativeName>
</protein>
<dbReference type="PATRIC" id="fig|86105.3.peg.136"/>